<evidence type="ECO:0000259" key="2">
    <source>
        <dbReference type="Pfam" id="PF01734"/>
    </source>
</evidence>
<dbReference type="GO" id="GO:0006629">
    <property type="term" value="P:lipid metabolic process"/>
    <property type="evidence" value="ECO:0007669"/>
    <property type="project" value="UniProtKB-KW"/>
</dbReference>
<proteinExistence type="predicted"/>
<dbReference type="Proteomes" id="UP000611723">
    <property type="component" value="Unassembled WGS sequence"/>
</dbReference>
<gene>
    <name evidence="3" type="ORF">JKA74_04890</name>
</gene>
<comment type="caution">
    <text evidence="3">The sequence shown here is derived from an EMBL/GenBank/DDBJ whole genome shotgun (WGS) entry which is preliminary data.</text>
</comment>
<sequence>MRDQNTFHLGFTMAGAVSGGCYTAGVMDYIFEVLDKWEKAKKGELEGVKNEEVPQHHVKIDVMGGTSAGGMATIMATLYGLRNAINPITDDQADNVGGIRNNILYDSWVTMLDEKNKWKTLKIALTNSDLKDGKVFSLLNSDFIDQLADRAIAPALVEAEANRPHYLASDLEMIISHTMNRGIPLKVKFPNNTNDPALQDAPYHTSFEHFMMSHFKLPDGNFTDNNEYFNLDLNNALTLNRLKKTAKATGAFPVGLRYREFNNQDFSADYIKNTVTRIISRRFGEAKPEIKDSDIDWDNTTLNEYLTTSVDGGAINNEPYGEVLEILRKRTKDATNEDFVWSKNGNATDPILKHDYQKAGVVMIDPFPDIISKDHKYQHPQNLMKVGGAIIQTLWDQSKIKRKEMVEQFSNKAYMGTVFPVKHKEKNGESVGTYKYPLCSASLGAFGGFLDIRLRHHDFYLGRNNARNFLRAFLSVPYEEGKVVHPIHRDWTPKMIERFLITINGKNYLPVVPDINLILDDKKSDSEIYNYAVSDFPKLKKEDILNAYFKQTKARVRALLKIVRSYLSNSNRFLKFVLFLAPVRYFSKKISKTIFDKIEEDLQEKGFLEGSKNKLNEE</sequence>
<name>A0A934WWN5_9BACT</name>
<dbReference type="InterPro" id="IPR016035">
    <property type="entry name" value="Acyl_Trfase/lysoPLipase"/>
</dbReference>
<dbReference type="SUPFAM" id="SSF52151">
    <property type="entry name" value="FabD/lysophospholipase-like"/>
    <property type="match status" value="1"/>
</dbReference>
<evidence type="ECO:0000313" key="3">
    <source>
        <dbReference type="EMBL" id="MBK6264364.1"/>
    </source>
</evidence>
<dbReference type="InterPro" id="IPR002641">
    <property type="entry name" value="PNPLA_dom"/>
</dbReference>
<accession>A0A934WWN5</accession>
<protein>
    <recommendedName>
        <fullName evidence="2">PNPLA domain-containing protein</fullName>
    </recommendedName>
</protein>
<evidence type="ECO:0000256" key="1">
    <source>
        <dbReference type="ARBA" id="ARBA00023098"/>
    </source>
</evidence>
<keyword evidence="4" id="KW-1185">Reference proteome</keyword>
<dbReference type="EMBL" id="JAEQBW010000001">
    <property type="protein sequence ID" value="MBK6264364.1"/>
    <property type="molecule type" value="Genomic_DNA"/>
</dbReference>
<feature type="domain" description="PNPLA" evidence="2">
    <location>
        <begin position="13"/>
        <end position="322"/>
    </location>
</feature>
<dbReference type="Pfam" id="PF01734">
    <property type="entry name" value="Patatin"/>
    <property type="match status" value="1"/>
</dbReference>
<dbReference type="AlphaFoldDB" id="A0A934WWN5"/>
<dbReference type="RefSeq" id="WP_201430027.1">
    <property type="nucleotide sequence ID" value="NZ_JAEQBW010000001.1"/>
</dbReference>
<keyword evidence="1" id="KW-0443">Lipid metabolism</keyword>
<dbReference type="PROSITE" id="PS51257">
    <property type="entry name" value="PROKAR_LIPOPROTEIN"/>
    <property type="match status" value="1"/>
</dbReference>
<organism evidence="3 4">
    <name type="scientific">Marivirga aurantiaca</name>
    <dbReference type="NCBI Taxonomy" id="2802615"/>
    <lineage>
        <taxon>Bacteria</taxon>
        <taxon>Pseudomonadati</taxon>
        <taxon>Bacteroidota</taxon>
        <taxon>Cytophagia</taxon>
        <taxon>Cytophagales</taxon>
        <taxon>Marivirgaceae</taxon>
        <taxon>Marivirga</taxon>
    </lineage>
</organism>
<reference evidence="3" key="1">
    <citation type="submission" date="2021-01" db="EMBL/GenBank/DDBJ databases">
        <title>Marivirga aurantiaca sp. nov., isolated from intertidal surface sediments.</title>
        <authorList>
            <person name="Zhang M."/>
        </authorList>
    </citation>
    <scope>NUCLEOTIDE SEQUENCE</scope>
    <source>
        <strain evidence="3">S37H4</strain>
    </source>
</reference>
<evidence type="ECO:0000313" key="4">
    <source>
        <dbReference type="Proteomes" id="UP000611723"/>
    </source>
</evidence>